<dbReference type="AlphaFoldDB" id="A0A3L0W439"/>
<comment type="caution">
    <text evidence="1">The sequence shown here is derived from an EMBL/GenBank/DDBJ whole genome shotgun (WGS) entry which is preliminary data.</text>
</comment>
<sequence>MAADVGYAPAASNEYFDRLEYDSSRFFIRRLLIKFAAFTSS</sequence>
<proteinExistence type="predicted"/>
<protein>
    <submittedName>
        <fullName evidence="1">Guanylate kinase</fullName>
    </submittedName>
</protein>
<dbReference type="GO" id="GO:0016301">
    <property type="term" value="F:kinase activity"/>
    <property type="evidence" value="ECO:0007669"/>
    <property type="project" value="UniProtKB-KW"/>
</dbReference>
<keyword evidence="1" id="KW-0418">Kinase</keyword>
<name>A0A3L0W439_ECOLX</name>
<reference evidence="1" key="1">
    <citation type="submission" date="2018-10" db="EMBL/GenBank/DDBJ databases">
        <authorList>
            <consortium name="NARMS: The National Antimicrobial Resistance Monitoring System"/>
        </authorList>
    </citation>
    <scope>NUCLEOTIDE SEQUENCE [LARGE SCALE GENOMIC DNA]</scope>
    <source>
        <strain evidence="1">CVM N17EC0388</strain>
    </source>
</reference>
<organism evidence="1">
    <name type="scientific">Escherichia coli</name>
    <dbReference type="NCBI Taxonomy" id="562"/>
    <lineage>
        <taxon>Bacteria</taxon>
        <taxon>Pseudomonadati</taxon>
        <taxon>Pseudomonadota</taxon>
        <taxon>Gammaproteobacteria</taxon>
        <taxon>Enterobacterales</taxon>
        <taxon>Enterobacteriaceae</taxon>
        <taxon>Escherichia</taxon>
    </lineage>
</organism>
<gene>
    <name evidence="1" type="ORF">D9F05_20410</name>
</gene>
<dbReference type="EMBL" id="RNRV01000049">
    <property type="protein sequence ID" value="MHO06678.1"/>
    <property type="molecule type" value="Genomic_DNA"/>
</dbReference>
<evidence type="ECO:0000313" key="1">
    <source>
        <dbReference type="EMBL" id="MHO06678.1"/>
    </source>
</evidence>
<accession>A0A3L0W439</accession>
<keyword evidence="1" id="KW-0808">Transferase</keyword>